<sequence>MIEMSVDKETVLSQEGRSVYSHHQSSSGFKDSLLMSGQTSAKHISKDEVVTDVKMGTANPLEAKPADAKDQEKSDNQSQEANSGQQQNNSQQQPRLNKRRSTMNSAFKHPISGKRRRRANSESNSVLPTNFLLGGNIFDPLNLNSLLDEEVNRALNAETPKSSPLPPKSREPVEILIPRDITDPLNLNCGVTGDVGPLISPLKSGGGRRRHRNRHHGGGTGGGLAGFPLAQPELSDGERSAEGASATAEGPPSSSSSSSFPVPLSGTTAGSTLPEGAAMLNASPSTGPNASTVSTLDEDPRNLSLPNRKPQTSQRSLGGQAAPTSSDVSAAPAAMTGPAFPHLPTRQRKRRRASSRSENSRGSSAGPAKRARTDRGRAPTPAKHRQPFHTPVASSGPRAIGRQTTTPNHRGPDQKPKKKFQYGNYTRYYGYRNPGLSEDPRMEVLRPEWFQGRTVLDLGCNTGHLTMSIAKQCRPSRIVGLDIDGGLIHAARQNIRYYLSEIQAREEARQRQGEENHQQGHSTDDRKDGVLEEKNKQRDDETEEDRKERPRAQRGLKPNTQAEQGGSCLEQRRRVAAERSDEQSSGKKEEGGGAGGGGGSPKGSHTFPVSLRISRGPIAAPPLPCSPSQHWEGFPANLSFVTGNYVLENDQLLLSQREEYDVILCLSVTKWVHLNWGDAGLKRLFHRAYRHLRPGGLFVLEPQPWSSYGRRKRLADTIYKNYFNIRLKPDHFSSYLTSEVGFSSYELVGRSQNLTQGFQRPIYIFHKGLSSK</sequence>
<feature type="region of interest" description="Disordered" evidence="7">
    <location>
        <begin position="198"/>
        <end position="422"/>
    </location>
</feature>
<dbReference type="InterPro" id="IPR029063">
    <property type="entry name" value="SAM-dependent_MTases_sf"/>
</dbReference>
<evidence type="ECO:0000256" key="4">
    <source>
        <dbReference type="ARBA" id="ARBA00022691"/>
    </source>
</evidence>
<keyword evidence="2 6" id="KW-0489">Methyltransferase</keyword>
<feature type="region of interest" description="Disordered" evidence="7">
    <location>
        <begin position="508"/>
        <end position="609"/>
    </location>
</feature>
<dbReference type="Proteomes" id="UP001591681">
    <property type="component" value="Unassembled WGS sequence"/>
</dbReference>
<feature type="compositionally biased region" description="Gly residues" evidence="7">
    <location>
        <begin position="592"/>
        <end position="601"/>
    </location>
</feature>
<feature type="compositionally biased region" description="Low complexity" evidence="7">
    <location>
        <begin position="251"/>
        <end position="265"/>
    </location>
</feature>
<feature type="compositionally biased region" description="Polar residues" evidence="7">
    <location>
        <begin position="11"/>
        <end position="42"/>
    </location>
</feature>
<feature type="compositionally biased region" description="Basic and acidic residues" evidence="7">
    <location>
        <begin position="508"/>
        <end position="551"/>
    </location>
</feature>
<keyword evidence="10" id="KW-1185">Reference proteome</keyword>
<dbReference type="Gene3D" id="3.40.50.150">
    <property type="entry name" value="Vaccinia Virus protein VP39"/>
    <property type="match status" value="1"/>
</dbReference>
<keyword evidence="3 6" id="KW-0808">Transferase</keyword>
<feature type="compositionally biased region" description="Basic and acidic residues" evidence="7">
    <location>
        <begin position="64"/>
        <end position="75"/>
    </location>
</feature>
<dbReference type="GO" id="GO:0008173">
    <property type="term" value="F:RNA methyltransferase activity"/>
    <property type="evidence" value="ECO:0007669"/>
    <property type="project" value="UniProtKB-UniRule"/>
</dbReference>
<dbReference type="EC" id="2.1.1.-" evidence="6"/>
<dbReference type="SUPFAM" id="SSF53335">
    <property type="entry name" value="S-adenosyl-L-methionine-dependent methyltransferases"/>
    <property type="match status" value="1"/>
</dbReference>
<evidence type="ECO:0000313" key="9">
    <source>
        <dbReference type="EMBL" id="KAL2094930.1"/>
    </source>
</evidence>
<feature type="compositionally biased region" description="Polar residues" evidence="7">
    <location>
        <begin position="309"/>
        <end position="328"/>
    </location>
</feature>
<dbReference type="Pfam" id="PF06859">
    <property type="entry name" value="Bin3"/>
    <property type="match status" value="1"/>
</dbReference>
<evidence type="ECO:0000256" key="6">
    <source>
        <dbReference type="RuleBase" id="RU367087"/>
    </source>
</evidence>
<dbReference type="CDD" id="cd02440">
    <property type="entry name" value="AdoMet_MTases"/>
    <property type="match status" value="2"/>
</dbReference>
<comment type="caution">
    <text evidence="9">The sequence shown here is derived from an EMBL/GenBank/DDBJ whole genome shotgun (WGS) entry which is preliminary data.</text>
</comment>
<protein>
    <recommendedName>
        <fullName evidence="6">RNA methyltransferase</fullName>
        <ecNumber evidence="6">2.1.1.-</ecNumber>
    </recommendedName>
</protein>
<dbReference type="AlphaFoldDB" id="A0ABD1K728"/>
<feature type="region of interest" description="Disordered" evidence="7">
    <location>
        <begin position="1"/>
        <end position="131"/>
    </location>
</feature>
<evidence type="ECO:0000259" key="8">
    <source>
        <dbReference type="PROSITE" id="PS51515"/>
    </source>
</evidence>
<evidence type="ECO:0000256" key="7">
    <source>
        <dbReference type="SAM" id="MobiDB-lite"/>
    </source>
</evidence>
<evidence type="ECO:0000256" key="3">
    <source>
        <dbReference type="ARBA" id="ARBA00022679"/>
    </source>
</evidence>
<reference evidence="9 10" key="1">
    <citation type="submission" date="2024-09" db="EMBL/GenBank/DDBJ databases">
        <title>A chromosome-level genome assembly of Gray's grenadier anchovy, Coilia grayii.</title>
        <authorList>
            <person name="Fu Z."/>
        </authorList>
    </citation>
    <scope>NUCLEOTIDE SEQUENCE [LARGE SCALE GENOMIC DNA]</scope>
    <source>
        <strain evidence="9">G4</strain>
        <tissue evidence="9">Muscle</tissue>
    </source>
</reference>
<dbReference type="PANTHER" id="PTHR12315:SF0">
    <property type="entry name" value="7SK SNRNA METHYLPHOSPHATE CAPPING ENZYME"/>
    <property type="match status" value="1"/>
</dbReference>
<feature type="compositionally biased region" description="Low complexity" evidence="7">
    <location>
        <begin position="76"/>
        <end position="93"/>
    </location>
</feature>
<feature type="compositionally biased region" description="Polar residues" evidence="7">
    <location>
        <begin position="282"/>
        <end position="295"/>
    </location>
</feature>
<gene>
    <name evidence="9" type="ORF">ACEWY4_009649</name>
</gene>
<dbReference type="InterPro" id="IPR039772">
    <property type="entry name" value="Bin3-like"/>
</dbReference>
<dbReference type="InterPro" id="IPR013217">
    <property type="entry name" value="Methyltransf_12"/>
</dbReference>
<evidence type="ECO:0000313" key="10">
    <source>
        <dbReference type="Proteomes" id="UP001591681"/>
    </source>
</evidence>
<dbReference type="Pfam" id="PF08242">
    <property type="entry name" value="Methyltransf_12"/>
    <property type="match status" value="1"/>
</dbReference>
<keyword evidence="4 5" id="KW-0949">S-adenosyl-L-methionine</keyword>
<dbReference type="InterPro" id="IPR024160">
    <property type="entry name" value="BIN3_SAM-bd_dom"/>
</dbReference>
<comment type="similarity">
    <text evidence="1 6">Belongs to the methyltransferase superfamily.</text>
</comment>
<evidence type="ECO:0000256" key="2">
    <source>
        <dbReference type="ARBA" id="ARBA00022603"/>
    </source>
</evidence>
<organism evidence="9 10">
    <name type="scientific">Coilia grayii</name>
    <name type="common">Gray's grenadier anchovy</name>
    <dbReference type="NCBI Taxonomy" id="363190"/>
    <lineage>
        <taxon>Eukaryota</taxon>
        <taxon>Metazoa</taxon>
        <taxon>Chordata</taxon>
        <taxon>Craniata</taxon>
        <taxon>Vertebrata</taxon>
        <taxon>Euteleostomi</taxon>
        <taxon>Actinopterygii</taxon>
        <taxon>Neopterygii</taxon>
        <taxon>Teleostei</taxon>
        <taxon>Clupei</taxon>
        <taxon>Clupeiformes</taxon>
        <taxon>Clupeoidei</taxon>
        <taxon>Engraulidae</taxon>
        <taxon>Coilinae</taxon>
        <taxon>Coilia</taxon>
    </lineage>
</organism>
<feature type="domain" description="Bin3-type SAM" evidence="8">
    <location>
        <begin position="439"/>
        <end position="770"/>
    </location>
</feature>
<dbReference type="InterPro" id="IPR010675">
    <property type="entry name" value="Bin3_C"/>
</dbReference>
<evidence type="ECO:0000256" key="1">
    <source>
        <dbReference type="ARBA" id="ARBA00008361"/>
    </source>
</evidence>
<accession>A0ABD1K728</accession>
<feature type="compositionally biased region" description="Basic and acidic residues" evidence="7">
    <location>
        <begin position="570"/>
        <end position="591"/>
    </location>
</feature>
<name>A0ABD1K728_9TELE</name>
<dbReference type="PROSITE" id="PS51515">
    <property type="entry name" value="BIN3_SAM"/>
    <property type="match status" value="1"/>
</dbReference>
<feature type="compositionally biased region" description="Basic residues" evidence="7">
    <location>
        <begin position="345"/>
        <end position="354"/>
    </location>
</feature>
<proteinExistence type="inferred from homology"/>
<dbReference type="PANTHER" id="PTHR12315">
    <property type="entry name" value="BICOID-INTERACTING PROTEIN RELATED"/>
    <property type="match status" value="1"/>
</dbReference>
<feature type="compositionally biased region" description="Basic residues" evidence="7">
    <location>
        <begin position="206"/>
        <end position="217"/>
    </location>
</feature>
<dbReference type="GO" id="GO:0032259">
    <property type="term" value="P:methylation"/>
    <property type="evidence" value="ECO:0007669"/>
    <property type="project" value="UniProtKB-KW"/>
</dbReference>
<dbReference type="GO" id="GO:0008171">
    <property type="term" value="F:O-methyltransferase activity"/>
    <property type="evidence" value="ECO:0007669"/>
    <property type="project" value="UniProtKB-UniRule"/>
</dbReference>
<dbReference type="EMBL" id="JBHFQA010000008">
    <property type="protein sequence ID" value="KAL2094930.1"/>
    <property type="molecule type" value="Genomic_DNA"/>
</dbReference>
<feature type="compositionally biased region" description="Basic and acidic residues" evidence="7">
    <location>
        <begin position="1"/>
        <end position="10"/>
    </location>
</feature>
<evidence type="ECO:0000256" key="5">
    <source>
        <dbReference type="PROSITE-ProRule" id="PRU00848"/>
    </source>
</evidence>